<evidence type="ECO:0000256" key="15">
    <source>
        <dbReference type="ARBA" id="ARBA00030592"/>
    </source>
</evidence>
<dbReference type="InterPro" id="IPR018109">
    <property type="entry name" value="Folylpolyglutamate_synth_CS"/>
</dbReference>
<dbReference type="PANTHER" id="PTHR11136:SF0">
    <property type="entry name" value="DIHYDROFOLATE SYNTHETASE-RELATED"/>
    <property type="match status" value="1"/>
</dbReference>
<comment type="pathway">
    <text evidence="2">Cofactor biosynthesis; tetrahydrofolate biosynthesis; 7,8-dihydrofolate from 2-amino-4-hydroxy-6-hydroxymethyl-7,8-dihydropteridine diphosphate and 4-aminobenzoate: step 2/2.</text>
</comment>
<evidence type="ECO:0000256" key="16">
    <source>
        <dbReference type="ARBA" id="ARBA00032510"/>
    </source>
</evidence>
<sequence length="425" mass="46014">MSTIKQPQATSPLSMWLDYLNSIHTSAIDLGLDRVSVVAQQGKLTRPAPVTITVAGTNGKGSTCALMEAILLDAGYKVGVYSSPHLIRYNERVRINGNELADEAHAQAFHDIEQLRGEVSLSFFEYATLAALKLFQDNQVDVVLLEVGLGGRLDATNVVDHDVSVITSLAVDHVDWLGDDISKIGFEKAGIFRSGKPAVCGQPAPPSTVPAHADDIQADFYQTGIQFDYQSTSKDTWRWVHGAYTLEDLPKPDLPLMNANTALMALCSSGLDISDVNIVNGLKSARLAGRLQVVEGKPTTLLDVAHNPHSAQYLVSQLLAKDETAKYSLVLGMLHDKDIEQTINALQPIAKRWYLASLDGPRAATADELAQYLDDDMVAGQYSSPKLAYQAAVQEVDPQQTILVVGSFHTVGEVLAYQQATASTK</sequence>
<evidence type="ECO:0000256" key="5">
    <source>
        <dbReference type="ARBA" id="ARBA00013023"/>
    </source>
</evidence>
<dbReference type="SUPFAM" id="SSF53244">
    <property type="entry name" value="MurD-like peptide ligases, peptide-binding domain"/>
    <property type="match status" value="1"/>
</dbReference>
<evidence type="ECO:0000256" key="17">
    <source>
        <dbReference type="ARBA" id="ARBA00047493"/>
    </source>
</evidence>
<evidence type="ECO:0000256" key="21">
    <source>
        <dbReference type="PIRNR" id="PIRNR001563"/>
    </source>
</evidence>
<protein>
    <recommendedName>
        <fullName evidence="7">Dihydrofolate synthase/folylpolyglutamate synthase</fullName>
        <ecNumber evidence="5">6.3.2.12</ecNumber>
        <ecNumber evidence="6">6.3.2.17</ecNumber>
    </recommendedName>
    <alternativeName>
        <fullName evidence="16">Folylpoly-gamma-glutamate synthetase-dihydrofolate synthetase</fullName>
    </alternativeName>
    <alternativeName>
        <fullName evidence="14">Folylpolyglutamate synthetase</fullName>
    </alternativeName>
    <alternativeName>
        <fullName evidence="15">Tetrahydrofolylpolyglutamate synthase</fullName>
    </alternativeName>
</protein>
<dbReference type="EMBL" id="CAKLCM010000002">
    <property type="protein sequence ID" value="CAH0526569.1"/>
    <property type="molecule type" value="Genomic_DNA"/>
</dbReference>
<name>A0ABM8ZJK3_9VIBR</name>
<dbReference type="PIRSF" id="PIRSF001563">
    <property type="entry name" value="Folylpolyglu_synth"/>
    <property type="match status" value="1"/>
</dbReference>
<dbReference type="InterPro" id="IPR013221">
    <property type="entry name" value="Mur_ligase_cen"/>
</dbReference>
<evidence type="ECO:0000256" key="7">
    <source>
        <dbReference type="ARBA" id="ARBA00019357"/>
    </source>
</evidence>
<evidence type="ECO:0000256" key="13">
    <source>
        <dbReference type="ARBA" id="ARBA00022909"/>
    </source>
</evidence>
<reference evidence="24" key="1">
    <citation type="submission" date="2021-12" db="EMBL/GenBank/DDBJ databases">
        <authorList>
            <person name="Rodrigo-Torres L."/>
            <person name="Arahal R. D."/>
            <person name="Lucena T."/>
        </authorList>
    </citation>
    <scope>NUCLEOTIDE SEQUENCE</scope>
    <source>
        <strain evidence="24">CECT 8226</strain>
    </source>
</reference>
<evidence type="ECO:0000256" key="18">
    <source>
        <dbReference type="ARBA" id="ARBA00047808"/>
    </source>
</evidence>
<accession>A0ABM8ZJK3</accession>
<evidence type="ECO:0000313" key="24">
    <source>
        <dbReference type="EMBL" id="CAH0526569.1"/>
    </source>
</evidence>
<dbReference type="PANTHER" id="PTHR11136">
    <property type="entry name" value="FOLYLPOLYGLUTAMATE SYNTHASE-RELATED"/>
    <property type="match status" value="1"/>
</dbReference>
<evidence type="ECO:0000256" key="8">
    <source>
        <dbReference type="ARBA" id="ARBA00022598"/>
    </source>
</evidence>
<keyword evidence="25" id="KW-1185">Reference proteome</keyword>
<comment type="catalytic activity">
    <reaction evidence="19">
        <text>(6R)-5,10-methylenetetrahydrofolyl-(gamma-L-Glu)(n) + L-glutamate + ATP = (6R)-5,10-methylenetetrahydrofolyl-(gamma-L-Glu)(n+1) + ADP + phosphate + H(+)</text>
        <dbReference type="Rhea" id="RHEA:51912"/>
        <dbReference type="Rhea" id="RHEA-COMP:13257"/>
        <dbReference type="Rhea" id="RHEA-COMP:13258"/>
        <dbReference type="ChEBI" id="CHEBI:15378"/>
        <dbReference type="ChEBI" id="CHEBI:29985"/>
        <dbReference type="ChEBI" id="CHEBI:30616"/>
        <dbReference type="ChEBI" id="CHEBI:43474"/>
        <dbReference type="ChEBI" id="CHEBI:136572"/>
        <dbReference type="ChEBI" id="CHEBI:456216"/>
        <dbReference type="EC" id="6.3.2.17"/>
    </reaction>
</comment>
<keyword evidence="11 21" id="KW-0067">ATP-binding</keyword>
<feature type="domain" description="Mur ligase central" evidence="23">
    <location>
        <begin position="54"/>
        <end position="195"/>
    </location>
</feature>
<dbReference type="Pfam" id="PF02875">
    <property type="entry name" value="Mur_ligase_C"/>
    <property type="match status" value="1"/>
</dbReference>
<gene>
    <name evidence="24" type="primary">folC</name>
    <name evidence="24" type="ORF">VHP8226_01923</name>
</gene>
<dbReference type="Pfam" id="PF08245">
    <property type="entry name" value="Mur_ligase_M"/>
    <property type="match status" value="1"/>
</dbReference>
<evidence type="ECO:0000256" key="9">
    <source>
        <dbReference type="ARBA" id="ARBA00022723"/>
    </source>
</evidence>
<evidence type="ECO:0000256" key="4">
    <source>
        <dbReference type="ARBA" id="ARBA00008276"/>
    </source>
</evidence>
<evidence type="ECO:0000256" key="3">
    <source>
        <dbReference type="ARBA" id="ARBA00005150"/>
    </source>
</evidence>
<dbReference type="InterPro" id="IPR004101">
    <property type="entry name" value="Mur_ligase_C"/>
</dbReference>
<keyword evidence="9" id="KW-0479">Metal-binding</keyword>
<dbReference type="Proteomes" id="UP000838160">
    <property type="component" value="Unassembled WGS sequence"/>
</dbReference>
<comment type="catalytic activity">
    <reaction evidence="20">
        <text>7,8-dihydropteroate + L-glutamate + ATP = 7,8-dihydrofolate + ADP + phosphate + H(+)</text>
        <dbReference type="Rhea" id="RHEA:23584"/>
        <dbReference type="ChEBI" id="CHEBI:15378"/>
        <dbReference type="ChEBI" id="CHEBI:17839"/>
        <dbReference type="ChEBI" id="CHEBI:29985"/>
        <dbReference type="ChEBI" id="CHEBI:30616"/>
        <dbReference type="ChEBI" id="CHEBI:43474"/>
        <dbReference type="ChEBI" id="CHEBI:57451"/>
        <dbReference type="ChEBI" id="CHEBI:456216"/>
        <dbReference type="EC" id="6.3.2.12"/>
    </reaction>
</comment>
<comment type="pathway">
    <text evidence="3">Cofactor biosynthesis; tetrahydrofolylpolyglutamate biosynthesis.</text>
</comment>
<keyword evidence="13" id="KW-0289">Folate biosynthesis</keyword>
<evidence type="ECO:0000313" key="25">
    <source>
        <dbReference type="Proteomes" id="UP000838160"/>
    </source>
</evidence>
<evidence type="ECO:0000256" key="20">
    <source>
        <dbReference type="ARBA" id="ARBA00049161"/>
    </source>
</evidence>
<keyword evidence="12" id="KW-0460">Magnesium</keyword>
<dbReference type="Gene3D" id="3.90.190.20">
    <property type="entry name" value="Mur ligase, C-terminal domain"/>
    <property type="match status" value="1"/>
</dbReference>
<dbReference type="InterPro" id="IPR036565">
    <property type="entry name" value="Mur-like_cat_sf"/>
</dbReference>
<dbReference type="EC" id="6.3.2.12" evidence="5"/>
<comment type="function">
    <text evidence="1">Functions in two distinct reactions of the de novo folate biosynthetic pathway. Catalyzes the addition of a glutamate residue to dihydropteroate (7,8-dihydropteroate or H2Pte) to form dihydrofolate (7,8-dihydrofolate monoglutamate or H2Pte-Glu). Also catalyzes successive additions of L-glutamate to tetrahydrofolate or 10-formyltetrahydrofolate or 5,10-methylenetetrahydrofolate, leading to folylpolyglutamate derivatives.</text>
</comment>
<evidence type="ECO:0000256" key="6">
    <source>
        <dbReference type="ARBA" id="ARBA00013025"/>
    </source>
</evidence>
<evidence type="ECO:0000259" key="23">
    <source>
        <dbReference type="Pfam" id="PF08245"/>
    </source>
</evidence>
<dbReference type="GO" id="GO:0008841">
    <property type="term" value="F:dihydrofolate synthase activity"/>
    <property type="evidence" value="ECO:0007669"/>
    <property type="project" value="UniProtKB-EC"/>
</dbReference>
<dbReference type="NCBIfam" id="TIGR01499">
    <property type="entry name" value="folC"/>
    <property type="match status" value="1"/>
</dbReference>
<evidence type="ECO:0000256" key="2">
    <source>
        <dbReference type="ARBA" id="ARBA00004799"/>
    </source>
</evidence>
<evidence type="ECO:0000256" key="10">
    <source>
        <dbReference type="ARBA" id="ARBA00022741"/>
    </source>
</evidence>
<comment type="catalytic activity">
    <reaction evidence="17">
        <text>(6S)-5,6,7,8-tetrahydrofolyl-(gamma-L-Glu)(n) + L-glutamate + ATP = (6S)-5,6,7,8-tetrahydrofolyl-(gamma-L-Glu)(n+1) + ADP + phosphate + H(+)</text>
        <dbReference type="Rhea" id="RHEA:10580"/>
        <dbReference type="Rhea" id="RHEA-COMP:14738"/>
        <dbReference type="Rhea" id="RHEA-COMP:14740"/>
        <dbReference type="ChEBI" id="CHEBI:15378"/>
        <dbReference type="ChEBI" id="CHEBI:29985"/>
        <dbReference type="ChEBI" id="CHEBI:30616"/>
        <dbReference type="ChEBI" id="CHEBI:43474"/>
        <dbReference type="ChEBI" id="CHEBI:141005"/>
        <dbReference type="ChEBI" id="CHEBI:456216"/>
        <dbReference type="EC" id="6.3.2.17"/>
    </reaction>
</comment>
<evidence type="ECO:0000256" key="11">
    <source>
        <dbReference type="ARBA" id="ARBA00022840"/>
    </source>
</evidence>
<dbReference type="PROSITE" id="PS01012">
    <property type="entry name" value="FOLYLPOLYGLU_SYNT_2"/>
    <property type="match status" value="1"/>
</dbReference>
<evidence type="ECO:0000256" key="1">
    <source>
        <dbReference type="ARBA" id="ARBA00002714"/>
    </source>
</evidence>
<comment type="caution">
    <text evidence="24">The sequence shown here is derived from an EMBL/GenBank/DDBJ whole genome shotgun (WGS) entry which is preliminary data.</text>
</comment>
<evidence type="ECO:0000256" key="12">
    <source>
        <dbReference type="ARBA" id="ARBA00022842"/>
    </source>
</evidence>
<evidence type="ECO:0000256" key="14">
    <source>
        <dbReference type="ARBA" id="ARBA00030048"/>
    </source>
</evidence>
<keyword evidence="8 21" id="KW-0436">Ligase</keyword>
<dbReference type="InterPro" id="IPR036615">
    <property type="entry name" value="Mur_ligase_C_dom_sf"/>
</dbReference>
<comment type="similarity">
    <text evidence="4 21">Belongs to the folylpolyglutamate synthase family.</text>
</comment>
<dbReference type="EC" id="6.3.2.17" evidence="6"/>
<dbReference type="NCBIfam" id="NF008101">
    <property type="entry name" value="PRK10846.1"/>
    <property type="match status" value="1"/>
</dbReference>
<comment type="catalytic activity">
    <reaction evidence="18">
        <text>10-formyltetrahydrofolyl-(gamma-L-Glu)(n) + L-glutamate + ATP = 10-formyltetrahydrofolyl-(gamma-L-Glu)(n+1) + ADP + phosphate + H(+)</text>
        <dbReference type="Rhea" id="RHEA:51904"/>
        <dbReference type="Rhea" id="RHEA-COMP:13088"/>
        <dbReference type="Rhea" id="RHEA-COMP:14300"/>
        <dbReference type="ChEBI" id="CHEBI:15378"/>
        <dbReference type="ChEBI" id="CHEBI:29985"/>
        <dbReference type="ChEBI" id="CHEBI:30616"/>
        <dbReference type="ChEBI" id="CHEBI:43474"/>
        <dbReference type="ChEBI" id="CHEBI:134413"/>
        <dbReference type="ChEBI" id="CHEBI:456216"/>
        <dbReference type="EC" id="6.3.2.17"/>
    </reaction>
</comment>
<feature type="domain" description="Mur ligase C-terminal" evidence="22">
    <location>
        <begin position="289"/>
        <end position="408"/>
    </location>
</feature>
<organism evidence="24 25">
    <name type="scientific">Vibrio hippocampi</name>
    <dbReference type="NCBI Taxonomy" id="654686"/>
    <lineage>
        <taxon>Bacteria</taxon>
        <taxon>Pseudomonadati</taxon>
        <taxon>Pseudomonadota</taxon>
        <taxon>Gammaproteobacteria</taxon>
        <taxon>Vibrionales</taxon>
        <taxon>Vibrionaceae</taxon>
        <taxon>Vibrio</taxon>
    </lineage>
</organism>
<dbReference type="RefSeq" id="WP_237484833.1">
    <property type="nucleotide sequence ID" value="NZ_CAKLCM010000002.1"/>
</dbReference>
<evidence type="ECO:0000256" key="19">
    <source>
        <dbReference type="ARBA" id="ARBA00049035"/>
    </source>
</evidence>
<dbReference type="SUPFAM" id="SSF53623">
    <property type="entry name" value="MurD-like peptide ligases, catalytic domain"/>
    <property type="match status" value="1"/>
</dbReference>
<keyword evidence="10 21" id="KW-0547">Nucleotide-binding</keyword>
<evidence type="ECO:0000259" key="22">
    <source>
        <dbReference type="Pfam" id="PF02875"/>
    </source>
</evidence>
<dbReference type="InterPro" id="IPR001645">
    <property type="entry name" value="Folylpolyglutamate_synth"/>
</dbReference>
<dbReference type="Gene3D" id="3.40.1190.10">
    <property type="entry name" value="Mur-like, catalytic domain"/>
    <property type="match status" value="1"/>
</dbReference>
<proteinExistence type="inferred from homology"/>